<keyword evidence="1" id="KW-0963">Cytoplasm</keyword>
<dbReference type="AlphaFoldDB" id="A0A1U7CUB1"/>
<proteinExistence type="predicted"/>
<dbReference type="Proteomes" id="UP000186309">
    <property type="component" value="Chromosome"/>
</dbReference>
<evidence type="ECO:0008006" key="6">
    <source>
        <dbReference type="Google" id="ProtNLM"/>
    </source>
</evidence>
<dbReference type="InterPro" id="IPR036107">
    <property type="entry name" value="CsrA_sf"/>
</dbReference>
<evidence type="ECO:0000256" key="2">
    <source>
        <dbReference type="ARBA" id="ARBA00022845"/>
    </source>
</evidence>
<dbReference type="RefSeq" id="WP_076348719.1">
    <property type="nucleotide sequence ID" value="NZ_CP019082.1"/>
</dbReference>
<keyword evidence="5" id="KW-1185">Reference proteome</keyword>
<dbReference type="STRING" id="1387353.BSF38_04088"/>
<evidence type="ECO:0000313" key="5">
    <source>
        <dbReference type="Proteomes" id="UP000186309"/>
    </source>
</evidence>
<evidence type="ECO:0000256" key="1">
    <source>
        <dbReference type="ARBA" id="ARBA00022490"/>
    </source>
</evidence>
<dbReference type="GO" id="GO:0006109">
    <property type="term" value="P:regulation of carbohydrate metabolic process"/>
    <property type="evidence" value="ECO:0007669"/>
    <property type="project" value="InterPro"/>
</dbReference>
<dbReference type="Gene3D" id="2.60.40.4380">
    <property type="entry name" value="Translational regulator CsrA"/>
    <property type="match status" value="1"/>
</dbReference>
<keyword evidence="2" id="KW-0810">Translation regulation</keyword>
<keyword evidence="3" id="KW-0694">RNA-binding</keyword>
<sequence length="65" mass="7501">MIVIPREEGEGVMIGDDVIVTVVEIRGDRVRLAIEYPEDMTLQRGEARPRVRTYRDVLLEPSSRF</sequence>
<dbReference type="Pfam" id="PF02599">
    <property type="entry name" value="CsrA"/>
    <property type="match status" value="1"/>
</dbReference>
<protein>
    <recommendedName>
        <fullName evidence="6">Translational regulator CsrA</fullName>
    </recommendedName>
</protein>
<dbReference type="EMBL" id="CP019082">
    <property type="protein sequence ID" value="APW62540.1"/>
    <property type="molecule type" value="Genomic_DNA"/>
</dbReference>
<dbReference type="GO" id="GO:0045947">
    <property type="term" value="P:negative regulation of translational initiation"/>
    <property type="evidence" value="ECO:0007669"/>
    <property type="project" value="TreeGrafter"/>
</dbReference>
<dbReference type="GO" id="GO:0006402">
    <property type="term" value="P:mRNA catabolic process"/>
    <property type="evidence" value="ECO:0007669"/>
    <property type="project" value="InterPro"/>
</dbReference>
<evidence type="ECO:0000256" key="3">
    <source>
        <dbReference type="ARBA" id="ARBA00022884"/>
    </source>
</evidence>
<dbReference type="PANTHER" id="PTHR34984">
    <property type="entry name" value="CARBON STORAGE REGULATOR"/>
    <property type="match status" value="1"/>
</dbReference>
<dbReference type="SUPFAM" id="SSF117130">
    <property type="entry name" value="CsrA-like"/>
    <property type="match status" value="1"/>
</dbReference>
<dbReference type="GO" id="GO:0005829">
    <property type="term" value="C:cytosol"/>
    <property type="evidence" value="ECO:0007669"/>
    <property type="project" value="TreeGrafter"/>
</dbReference>
<dbReference type="InterPro" id="IPR003751">
    <property type="entry name" value="CsrA"/>
</dbReference>
<dbReference type="KEGG" id="pbor:BSF38_04088"/>
<dbReference type="GO" id="GO:0048027">
    <property type="term" value="F:mRNA 5'-UTR binding"/>
    <property type="evidence" value="ECO:0007669"/>
    <property type="project" value="TreeGrafter"/>
</dbReference>
<organism evidence="4 5">
    <name type="scientific">Paludisphaera borealis</name>
    <dbReference type="NCBI Taxonomy" id="1387353"/>
    <lineage>
        <taxon>Bacteria</taxon>
        <taxon>Pseudomonadati</taxon>
        <taxon>Planctomycetota</taxon>
        <taxon>Planctomycetia</taxon>
        <taxon>Isosphaerales</taxon>
        <taxon>Isosphaeraceae</taxon>
        <taxon>Paludisphaera</taxon>
    </lineage>
</organism>
<dbReference type="PANTHER" id="PTHR34984:SF1">
    <property type="entry name" value="CARBON STORAGE REGULATOR"/>
    <property type="match status" value="1"/>
</dbReference>
<accession>A0A1U7CUB1</accession>
<name>A0A1U7CUB1_9BACT</name>
<gene>
    <name evidence="4" type="ORF">BSF38_04088</name>
</gene>
<reference evidence="5" key="1">
    <citation type="submission" date="2016-12" db="EMBL/GenBank/DDBJ databases">
        <title>Comparative genomics of four Isosphaeraceae planctomycetes: a common pool of plasmids and glycoside hydrolase genes.</title>
        <authorList>
            <person name="Ivanova A."/>
        </authorList>
    </citation>
    <scope>NUCLEOTIDE SEQUENCE [LARGE SCALE GENOMIC DNA]</scope>
    <source>
        <strain evidence="5">PX4</strain>
    </source>
</reference>
<dbReference type="OrthoDB" id="289081at2"/>
<evidence type="ECO:0000313" key="4">
    <source>
        <dbReference type="EMBL" id="APW62540.1"/>
    </source>
</evidence>